<feature type="transmembrane region" description="Helical" evidence="1">
    <location>
        <begin position="142"/>
        <end position="172"/>
    </location>
</feature>
<dbReference type="OrthoDB" id="3126729at2759"/>
<sequence length="231" mass="24916">MLNVVVYGLLLGFQKFYATYITSCDVEAATNADGPNSSQRLFARTDTTHSVHICFDLRSHVSSWKVIQKLSTISLGAILAILLKANTTAVWIGYLELSMSYHSLILSLIALVFSSIFIAFFDGVGDNPVDQNIGRGDLNARFSWAFSTVFAVPAVSLAWSALIALICGIIVLNKKQQTPAIPTTEITNISTPVEFPIDLFSRVTLCSLLGSAGGLLIIVVRKLNSTGISLA</sequence>
<feature type="transmembrane region" description="Helical" evidence="1">
    <location>
        <begin position="73"/>
        <end position="94"/>
    </location>
</feature>
<name>A0A2A9NF72_9AGAR</name>
<reference evidence="3 4" key="1">
    <citation type="submission" date="2014-02" db="EMBL/GenBank/DDBJ databases">
        <title>Transposable element dynamics among asymbiotic and ectomycorrhizal Amanita fungi.</title>
        <authorList>
            <consortium name="DOE Joint Genome Institute"/>
            <person name="Hess J."/>
            <person name="Skrede I."/>
            <person name="Wolfe B."/>
            <person name="LaButti K."/>
            <person name="Ohm R.A."/>
            <person name="Grigoriev I.V."/>
            <person name="Pringle A."/>
        </authorList>
    </citation>
    <scope>NUCLEOTIDE SEQUENCE [LARGE SCALE GENOMIC DNA]</scope>
    <source>
        <strain evidence="3 4">SKay4041</strain>
    </source>
</reference>
<organism evidence="3 4">
    <name type="scientific">Amanita thiersii Skay4041</name>
    <dbReference type="NCBI Taxonomy" id="703135"/>
    <lineage>
        <taxon>Eukaryota</taxon>
        <taxon>Fungi</taxon>
        <taxon>Dikarya</taxon>
        <taxon>Basidiomycota</taxon>
        <taxon>Agaricomycotina</taxon>
        <taxon>Agaricomycetes</taxon>
        <taxon>Agaricomycetidae</taxon>
        <taxon>Agaricales</taxon>
        <taxon>Pluteineae</taxon>
        <taxon>Amanitaceae</taxon>
        <taxon>Amanita</taxon>
    </lineage>
</organism>
<dbReference type="AlphaFoldDB" id="A0A2A9NF72"/>
<evidence type="ECO:0000313" key="3">
    <source>
        <dbReference type="EMBL" id="PFH47974.1"/>
    </source>
</evidence>
<proteinExistence type="predicted"/>
<gene>
    <name evidence="3" type="ORF">AMATHDRAFT_66432</name>
</gene>
<feature type="chain" id="PRO_5012993140" evidence="2">
    <location>
        <begin position="19"/>
        <end position="231"/>
    </location>
</feature>
<evidence type="ECO:0000313" key="4">
    <source>
        <dbReference type="Proteomes" id="UP000242287"/>
    </source>
</evidence>
<keyword evidence="2" id="KW-0732">Signal</keyword>
<evidence type="ECO:0000256" key="2">
    <source>
        <dbReference type="SAM" id="SignalP"/>
    </source>
</evidence>
<dbReference type="EMBL" id="KZ302082">
    <property type="protein sequence ID" value="PFH47974.1"/>
    <property type="molecule type" value="Genomic_DNA"/>
</dbReference>
<protein>
    <submittedName>
        <fullName evidence="3">Uncharacterized protein</fullName>
    </submittedName>
</protein>
<accession>A0A2A9NF72</accession>
<dbReference type="Proteomes" id="UP000242287">
    <property type="component" value="Unassembled WGS sequence"/>
</dbReference>
<keyword evidence="1" id="KW-0472">Membrane</keyword>
<keyword evidence="1" id="KW-1133">Transmembrane helix</keyword>
<keyword evidence="4" id="KW-1185">Reference proteome</keyword>
<keyword evidence="1" id="KW-0812">Transmembrane</keyword>
<evidence type="ECO:0000256" key="1">
    <source>
        <dbReference type="SAM" id="Phobius"/>
    </source>
</evidence>
<feature type="signal peptide" evidence="2">
    <location>
        <begin position="1"/>
        <end position="18"/>
    </location>
</feature>
<feature type="transmembrane region" description="Helical" evidence="1">
    <location>
        <begin position="100"/>
        <end position="121"/>
    </location>
</feature>